<dbReference type="InterPro" id="IPR050426">
    <property type="entry name" value="Glycosyltransferase_28"/>
</dbReference>
<dbReference type="InterPro" id="IPR002213">
    <property type="entry name" value="UDP_glucos_trans"/>
</dbReference>
<dbReference type="SUPFAM" id="SSF53756">
    <property type="entry name" value="UDP-Glycosyltransferase/glycogen phosphorylase"/>
    <property type="match status" value="1"/>
</dbReference>
<dbReference type="Proteomes" id="UP000525987">
    <property type="component" value="Unassembled WGS sequence"/>
</dbReference>
<evidence type="ECO:0000313" key="3">
    <source>
        <dbReference type="Proteomes" id="UP000525987"/>
    </source>
</evidence>
<keyword evidence="2" id="KW-0808">Transferase</keyword>
<dbReference type="EMBL" id="JACHXM010000024">
    <property type="protein sequence ID" value="MBB3142637.1"/>
    <property type="molecule type" value="Genomic_DNA"/>
</dbReference>
<protein>
    <submittedName>
        <fullName evidence="2">MGT family glycosyltransferase</fullName>
    </submittedName>
</protein>
<dbReference type="GO" id="GO:0017000">
    <property type="term" value="P:antibiotic biosynthetic process"/>
    <property type="evidence" value="ECO:0007669"/>
    <property type="project" value="UniProtKB-ARBA"/>
</dbReference>
<dbReference type="AlphaFoldDB" id="A0A7W5G774"/>
<dbReference type="PANTHER" id="PTHR48050">
    <property type="entry name" value="STEROL 3-BETA-GLUCOSYLTRANSFERASE"/>
    <property type="match status" value="1"/>
</dbReference>
<evidence type="ECO:0000313" key="2">
    <source>
        <dbReference type="EMBL" id="MBB3142637.1"/>
    </source>
</evidence>
<dbReference type="RefSeq" id="WP_183389004.1">
    <property type="nucleotide sequence ID" value="NZ_JACHXM010000024.1"/>
</dbReference>
<dbReference type="GO" id="GO:0008194">
    <property type="term" value="F:UDP-glycosyltransferase activity"/>
    <property type="evidence" value="ECO:0007669"/>
    <property type="project" value="InterPro"/>
</dbReference>
<keyword evidence="3" id="KW-1185">Reference proteome</keyword>
<evidence type="ECO:0000259" key="1">
    <source>
        <dbReference type="Pfam" id="PF06722"/>
    </source>
</evidence>
<dbReference type="CDD" id="cd03784">
    <property type="entry name" value="GT1_Gtf-like"/>
    <property type="match status" value="1"/>
</dbReference>
<reference evidence="2 3" key="1">
    <citation type="submission" date="2020-08" db="EMBL/GenBank/DDBJ databases">
        <title>Genomic Encyclopedia of Type Strains, Phase III (KMG-III): the genomes of soil and plant-associated and newly described type strains.</title>
        <authorList>
            <person name="Whitman W."/>
        </authorList>
    </citation>
    <scope>NUCLEOTIDE SEQUENCE [LARGE SCALE GENOMIC DNA]</scope>
    <source>
        <strain evidence="2 3">CECT 5995</strain>
    </source>
</reference>
<name>A0A7W5G774_9GAMM</name>
<dbReference type="PANTHER" id="PTHR48050:SF13">
    <property type="entry name" value="STEROL 3-BETA-GLUCOSYLTRANSFERASE UGT80A2"/>
    <property type="match status" value="1"/>
</dbReference>
<feature type="domain" description="Erythromycin biosynthesis protein CIII-like C-terminal" evidence="1">
    <location>
        <begin position="268"/>
        <end position="376"/>
    </location>
</feature>
<dbReference type="Gene3D" id="3.40.50.2000">
    <property type="entry name" value="Glycogen Phosphorylase B"/>
    <property type="match status" value="2"/>
</dbReference>
<sequence length="421" mass="46590">MRILFLPLGWVLAHTARCIEIAKVLRQRGHEVVFAGDDPRHPASRLSLVEQAGFRLVYAREPDLPYAWERYKQHGWRAAAWDLAHLRQWAPLGKIIEGQLAVIERERPDLVVGDASVSASTAAYIAGVPVAGIMNAYAARLLTPRSPLYLAARGFDRISLSRFRRRVFHRHGVPEIDALALLHAMPMLSPDLPGLYPMPARFRDYHMVGPIFPDHPAPLPDWYDELDDGTPNVYITMGSTGMFETFLKAVYPRLSTLPYRFIVTTGGQVSQDVIDAAPANFRLTDYAPGSALLAHCRAMIFHGGNGTFYQALAAGVPMLALPSHYEQRLSAQIAVRHGVGLRMKARRFSVDRLVTSLTRLVEEPRFADAAARLAPQVRDTDGAANAADILERIAREGRPAGICKPVSAASRLVNGERATRL</sequence>
<accession>A0A7W5G774</accession>
<dbReference type="InterPro" id="IPR010610">
    <property type="entry name" value="EryCIII-like_C"/>
</dbReference>
<dbReference type="Pfam" id="PF06722">
    <property type="entry name" value="EryCIII-like_C"/>
    <property type="match status" value="1"/>
</dbReference>
<organism evidence="2 3">
    <name type="scientific">Halomonas organivorans</name>
    <dbReference type="NCBI Taxonomy" id="257772"/>
    <lineage>
        <taxon>Bacteria</taxon>
        <taxon>Pseudomonadati</taxon>
        <taxon>Pseudomonadota</taxon>
        <taxon>Gammaproteobacteria</taxon>
        <taxon>Oceanospirillales</taxon>
        <taxon>Halomonadaceae</taxon>
        <taxon>Halomonas</taxon>
    </lineage>
</organism>
<comment type="caution">
    <text evidence="2">The sequence shown here is derived from an EMBL/GenBank/DDBJ whole genome shotgun (WGS) entry which is preliminary data.</text>
</comment>
<proteinExistence type="predicted"/>
<gene>
    <name evidence="2" type="ORF">FHR96_003537</name>
</gene>
<dbReference type="GO" id="GO:0016758">
    <property type="term" value="F:hexosyltransferase activity"/>
    <property type="evidence" value="ECO:0007669"/>
    <property type="project" value="UniProtKB-ARBA"/>
</dbReference>